<dbReference type="Pfam" id="PF07647">
    <property type="entry name" value="SAM_2"/>
    <property type="match status" value="1"/>
</dbReference>
<dbReference type="PANTHER" id="PTHR16305">
    <property type="entry name" value="TESTICULAR SOLUBLE ADENYLYL CYCLASE"/>
    <property type="match status" value="1"/>
</dbReference>
<evidence type="ECO:0000313" key="7">
    <source>
        <dbReference type="Proteomes" id="UP001364224"/>
    </source>
</evidence>
<keyword evidence="7" id="KW-1185">Reference proteome</keyword>
<dbReference type="InterPro" id="IPR011990">
    <property type="entry name" value="TPR-like_helical_dom_sf"/>
</dbReference>
<dbReference type="InterPro" id="IPR029787">
    <property type="entry name" value="Nucleotide_cyclase"/>
</dbReference>
<evidence type="ECO:0000256" key="2">
    <source>
        <dbReference type="ARBA" id="ARBA00022840"/>
    </source>
</evidence>
<protein>
    <submittedName>
        <fullName evidence="6">Class 3 adenylate cyclase/tetratricopeptide (TPR) repeat protein</fullName>
    </submittedName>
</protein>
<feature type="compositionally biased region" description="Low complexity" evidence="3">
    <location>
        <begin position="72"/>
        <end position="82"/>
    </location>
</feature>
<feature type="domain" description="SAM" evidence="4">
    <location>
        <begin position="1"/>
        <end position="61"/>
    </location>
</feature>
<dbReference type="SUPFAM" id="SSF48452">
    <property type="entry name" value="TPR-like"/>
    <property type="match status" value="3"/>
</dbReference>
<dbReference type="Pfam" id="PF13424">
    <property type="entry name" value="TPR_12"/>
    <property type="match status" value="1"/>
</dbReference>
<dbReference type="SMART" id="SM00028">
    <property type="entry name" value="TPR"/>
    <property type="match status" value="6"/>
</dbReference>
<dbReference type="PROSITE" id="PS50125">
    <property type="entry name" value="GUANYLATE_CYCLASE_2"/>
    <property type="match status" value="1"/>
</dbReference>
<dbReference type="Gene3D" id="1.10.150.50">
    <property type="entry name" value="Transcription Factor, Ets-1"/>
    <property type="match status" value="1"/>
</dbReference>
<feature type="region of interest" description="Disordered" evidence="3">
    <location>
        <begin position="60"/>
        <end position="82"/>
    </location>
</feature>
<feature type="domain" description="Guanylate cyclase" evidence="5">
    <location>
        <begin position="92"/>
        <end position="220"/>
    </location>
</feature>
<dbReference type="Pfam" id="PF13191">
    <property type="entry name" value="AAA_16"/>
    <property type="match status" value="1"/>
</dbReference>
<dbReference type="CDD" id="cd07302">
    <property type="entry name" value="CHD"/>
    <property type="match status" value="1"/>
</dbReference>
<dbReference type="Gene3D" id="3.30.70.1230">
    <property type="entry name" value="Nucleotide cyclase"/>
    <property type="match status" value="1"/>
</dbReference>
<evidence type="ECO:0000256" key="3">
    <source>
        <dbReference type="SAM" id="MobiDB-lite"/>
    </source>
</evidence>
<dbReference type="SUPFAM" id="SSF55073">
    <property type="entry name" value="Nucleotide cyclase"/>
    <property type="match status" value="1"/>
</dbReference>
<name>A0ABU8BJL4_9BRAD</name>
<comment type="caution">
    <text evidence="6">The sequence shown here is derived from an EMBL/GenBank/DDBJ whole genome shotgun (WGS) entry which is preliminary data.</text>
</comment>
<dbReference type="Pfam" id="PF00211">
    <property type="entry name" value="Guanylate_cyc"/>
    <property type="match status" value="1"/>
</dbReference>
<sequence length="1111" mass="121241">MNVAAWLHGLGLGQYEKAFRENDIDAAVLARLTADDLIGIGVTSVGHRRKLLTAIAELRDGMTSTPPPAPSAPASVSGRASPLPEAERRQVTVLFADIAGYTKLSDELDAEEVHALLGSFFDLADASVVDHGGTVDKHIGDCVMAVFGAPVAYGNDPERCVRAALDIGSRMPLVAADLGRTIGVHIGIASGEVMASGTGSARHVEYTVTGESVNLASRLKDKAAAGEIFISDSVYRALAERVDCSEVGELAIKGLAKPVRAWRLRAFREPARAARQAFVGRTRELRQLEAALAQCRDTRRGRAIYIRGEAGIGKTRLLEQFQAKAEGENFACHSALVLDFGMGSGQDAIRSLVRSLLGLTDESSREEIGAAAEKARNDGMLADERRVYLNDLLNLPQSTELRTLYDAMDNAARDRGKRATVAELVTRASGRRPRLLAIEDLHWADQTTLDHLASLAETVLGCPALLVLTSRIERDPVHELWRPTIAGEPILTIDLGSLQPREANQLAGAYLDALGELAQRCIERAAGNPLFLEQLLRHAEESADGGVPGSIRSLVQARLDRLAMPDKRALQAASILGQRFTAEALAALLDQPGWNCADLMRHRLVRPQGDHFLFAHALIQEGVYDTLLRSRRRELHRRAAEWFRSRDLTLCAQHLDRADDEYAPRAYLEAARAQAAEYRTERALRLVERGLVLARKRTDVSALSLLRGEILHDLGSISESIAAFEQALAVADVDIERCRAWLGLAAGLRVTDRFNEAFTMLDKAATAAATDDLAAERARIHHLRGNLCFPLGRLVECLQEHERALDCAQRARSPEMQARALGGLGDAEYARGRMASAHRHFSRCAELSRASGAGRIEVANLSMVAHTQVYLNDFSGALATAQMAVELAARVGHQRAEIIAHNAACNVFRTNGEFARMRMPAERALMLARQLGAKRFEAISLNDLAMVARAEASSTKAMDLLYRALAISRETGVSFAGPWILGHLAITTEDPIERQTALTEGEEILRKGAVSHNHLWFFRYAIDASLDSQDWDGAEHYSAALEDYTRPEPLPWASFFVRYGRAIGSRGRCRPGQETACKLGELLAEAERAGIGPALGPLLRQGTSPPRRQET</sequence>
<dbReference type="Gene3D" id="3.40.50.300">
    <property type="entry name" value="P-loop containing nucleotide triphosphate hydrolases"/>
    <property type="match status" value="1"/>
</dbReference>
<dbReference type="PROSITE" id="PS50105">
    <property type="entry name" value="SAM_DOMAIN"/>
    <property type="match status" value="1"/>
</dbReference>
<dbReference type="PANTHER" id="PTHR16305:SF28">
    <property type="entry name" value="GUANYLATE CYCLASE DOMAIN-CONTAINING PROTEIN"/>
    <property type="match status" value="1"/>
</dbReference>
<dbReference type="InterPro" id="IPR019734">
    <property type="entry name" value="TPR_rpt"/>
</dbReference>
<dbReference type="Proteomes" id="UP001364224">
    <property type="component" value="Unassembled WGS sequence"/>
</dbReference>
<dbReference type="InterPro" id="IPR001054">
    <property type="entry name" value="A/G_cyclase"/>
</dbReference>
<dbReference type="EMBL" id="JAZHRV010000001">
    <property type="protein sequence ID" value="MEH2558719.1"/>
    <property type="molecule type" value="Genomic_DNA"/>
</dbReference>
<dbReference type="InterPro" id="IPR041664">
    <property type="entry name" value="AAA_16"/>
</dbReference>
<accession>A0ABU8BJL4</accession>
<dbReference type="CDD" id="cd09487">
    <property type="entry name" value="SAM_superfamily"/>
    <property type="match status" value="1"/>
</dbReference>
<dbReference type="RefSeq" id="WP_334485965.1">
    <property type="nucleotide sequence ID" value="NZ_JAZHRV010000001.1"/>
</dbReference>
<dbReference type="SUPFAM" id="SSF47769">
    <property type="entry name" value="SAM/Pointed domain"/>
    <property type="match status" value="1"/>
</dbReference>
<gene>
    <name evidence="6" type="ORF">V1286_006248</name>
</gene>
<dbReference type="Gene3D" id="1.25.40.10">
    <property type="entry name" value="Tetratricopeptide repeat domain"/>
    <property type="match status" value="2"/>
</dbReference>
<dbReference type="InterPro" id="IPR027417">
    <property type="entry name" value="P-loop_NTPase"/>
</dbReference>
<evidence type="ECO:0000259" key="5">
    <source>
        <dbReference type="PROSITE" id="PS50125"/>
    </source>
</evidence>
<evidence type="ECO:0000313" key="6">
    <source>
        <dbReference type="EMBL" id="MEH2558719.1"/>
    </source>
</evidence>
<reference evidence="6 7" key="1">
    <citation type="submission" date="2024-02" db="EMBL/GenBank/DDBJ databases">
        <title>Adaptive strategies in a cosmopolitan and abundant soil bacterium.</title>
        <authorList>
            <person name="Carini P."/>
        </authorList>
    </citation>
    <scope>NUCLEOTIDE SEQUENCE [LARGE SCALE GENOMIC DNA]</scope>
    <source>
        <strain evidence="6 7">AZCC 1608</strain>
    </source>
</reference>
<keyword evidence="2" id="KW-0067">ATP-binding</keyword>
<organism evidence="6 7">
    <name type="scientific">Bradyrhizobium algeriense</name>
    <dbReference type="NCBI Taxonomy" id="634784"/>
    <lineage>
        <taxon>Bacteria</taxon>
        <taxon>Pseudomonadati</taxon>
        <taxon>Pseudomonadota</taxon>
        <taxon>Alphaproteobacteria</taxon>
        <taxon>Hyphomicrobiales</taxon>
        <taxon>Nitrobacteraceae</taxon>
        <taxon>Bradyrhizobium</taxon>
    </lineage>
</organism>
<evidence type="ECO:0000259" key="4">
    <source>
        <dbReference type="PROSITE" id="PS50105"/>
    </source>
</evidence>
<dbReference type="InterPro" id="IPR013761">
    <property type="entry name" value="SAM/pointed_sf"/>
</dbReference>
<evidence type="ECO:0000256" key="1">
    <source>
        <dbReference type="ARBA" id="ARBA00022741"/>
    </source>
</evidence>
<dbReference type="SUPFAM" id="SSF52540">
    <property type="entry name" value="P-loop containing nucleoside triphosphate hydrolases"/>
    <property type="match status" value="1"/>
</dbReference>
<dbReference type="InterPro" id="IPR001660">
    <property type="entry name" value="SAM"/>
</dbReference>
<proteinExistence type="predicted"/>
<keyword evidence="1" id="KW-0547">Nucleotide-binding</keyword>
<dbReference type="SMART" id="SM00044">
    <property type="entry name" value="CYCc"/>
    <property type="match status" value="1"/>
</dbReference>
<dbReference type="SMART" id="SM00454">
    <property type="entry name" value="SAM"/>
    <property type="match status" value="1"/>
</dbReference>